<reference evidence="1" key="1">
    <citation type="submission" date="2021-06" db="EMBL/GenBank/DDBJ databases">
        <authorList>
            <person name="Kallberg Y."/>
            <person name="Tangrot J."/>
            <person name="Rosling A."/>
        </authorList>
    </citation>
    <scope>NUCLEOTIDE SEQUENCE</scope>
    <source>
        <strain evidence="1">MA461A</strain>
    </source>
</reference>
<sequence length="120" mass="13762">ISYGPFSVDNENHVGEDFTRLAKFGNDALNHFYFFVKKLQENEQMIKLLDDLKIILLWTVSKNGTISNGQVTDYNVRSSLIIKSIQIISMVNDMVKRRQLLEETKISDDDTVTSVFTPES</sequence>
<comment type="caution">
    <text evidence="1">The sequence shown here is derived from an EMBL/GenBank/DDBJ whole genome shotgun (WGS) entry which is preliminary data.</text>
</comment>
<gene>
    <name evidence="1" type="ORF">RPERSI_LOCUS24352</name>
</gene>
<organism evidence="1 2">
    <name type="scientific">Racocetra persica</name>
    <dbReference type="NCBI Taxonomy" id="160502"/>
    <lineage>
        <taxon>Eukaryota</taxon>
        <taxon>Fungi</taxon>
        <taxon>Fungi incertae sedis</taxon>
        <taxon>Mucoromycota</taxon>
        <taxon>Glomeromycotina</taxon>
        <taxon>Glomeromycetes</taxon>
        <taxon>Diversisporales</taxon>
        <taxon>Gigasporaceae</taxon>
        <taxon>Racocetra</taxon>
    </lineage>
</organism>
<accession>A0ACA9S0A0</accession>
<feature type="non-terminal residue" evidence="1">
    <location>
        <position position="1"/>
    </location>
</feature>
<proteinExistence type="predicted"/>
<protein>
    <submittedName>
        <fullName evidence="1">1383_t:CDS:1</fullName>
    </submittedName>
</protein>
<dbReference type="EMBL" id="CAJVQC010077994">
    <property type="protein sequence ID" value="CAG8815994.1"/>
    <property type="molecule type" value="Genomic_DNA"/>
</dbReference>
<dbReference type="Proteomes" id="UP000789920">
    <property type="component" value="Unassembled WGS sequence"/>
</dbReference>
<evidence type="ECO:0000313" key="2">
    <source>
        <dbReference type="Proteomes" id="UP000789920"/>
    </source>
</evidence>
<name>A0ACA9S0A0_9GLOM</name>
<keyword evidence="2" id="KW-1185">Reference proteome</keyword>
<evidence type="ECO:0000313" key="1">
    <source>
        <dbReference type="EMBL" id="CAG8815994.1"/>
    </source>
</evidence>